<dbReference type="InterPro" id="IPR012854">
    <property type="entry name" value="Cu_amine_oxidase-like_N"/>
</dbReference>
<feature type="chain" id="PRO_5001846940" description="Copper amine oxidase-like N-terminal domain-containing protein" evidence="1">
    <location>
        <begin position="25"/>
        <end position="501"/>
    </location>
</feature>
<organism evidence="3 4">
    <name type="scientific">Paenibacillus graminis</name>
    <dbReference type="NCBI Taxonomy" id="189425"/>
    <lineage>
        <taxon>Bacteria</taxon>
        <taxon>Bacillati</taxon>
        <taxon>Bacillota</taxon>
        <taxon>Bacilli</taxon>
        <taxon>Bacillales</taxon>
        <taxon>Paenibacillaceae</taxon>
        <taxon>Paenibacillus</taxon>
    </lineage>
</organism>
<evidence type="ECO:0000256" key="1">
    <source>
        <dbReference type="SAM" id="SignalP"/>
    </source>
</evidence>
<evidence type="ECO:0000313" key="4">
    <source>
        <dbReference type="Proteomes" id="UP000029500"/>
    </source>
</evidence>
<name>A0A089M321_9BACL</name>
<dbReference type="EMBL" id="CP009287">
    <property type="protein sequence ID" value="AIQ68166.1"/>
    <property type="molecule type" value="Genomic_DNA"/>
</dbReference>
<evidence type="ECO:0000259" key="2">
    <source>
        <dbReference type="Pfam" id="PF07833"/>
    </source>
</evidence>
<proteinExistence type="predicted"/>
<dbReference type="eggNOG" id="COG5184">
    <property type="taxonomic scope" value="Bacteria"/>
</dbReference>
<dbReference type="InterPro" id="IPR036582">
    <property type="entry name" value="Mao_N_sf"/>
</dbReference>
<accession>A0A089M321</accession>
<dbReference type="SUPFAM" id="SSF55383">
    <property type="entry name" value="Copper amine oxidase, domain N"/>
    <property type="match status" value="1"/>
</dbReference>
<protein>
    <recommendedName>
        <fullName evidence="2">Copper amine oxidase-like N-terminal domain-containing protein</fullName>
    </recommendedName>
</protein>
<dbReference type="RefSeq" id="WP_025705600.1">
    <property type="nucleotide sequence ID" value="NZ_CP009287.1"/>
</dbReference>
<evidence type="ECO:0000313" key="3">
    <source>
        <dbReference type="EMBL" id="AIQ68166.1"/>
    </source>
</evidence>
<sequence length="501" mass="54829">MKKWTLFCSTLLGISLVTSASASAAAGADTTPASSIQSFGTDWLTKTDGSFWIWDYNQSVPTQIPELTGTTGSYPGGLVVMGDQTIKQWSNDYYTPAITVKPVSGLSSIQDVLDWNGTLIADAAGAVYTKVRADDSQPQNEVTYTPVTGIDNVADIEIYAEEYSDSMRYRHLFLKKDGTVWRDNGELQEFEPIQNLHDIVQIAENYALQKNGTVWTWPATFAEKNPPASALAASKFTALTSIQTLKHEQKSTLAIDKQSRLWFWGGTVTGYADGWTYADHPDPVLITSIQNVKDAFVVEHSLIVQTLDNKVYSTSVARDAMPANPNFVLLASDISTIKNGGRHMIMQKKDGSLWGWGVNKNSELGYGDYEFMHDTPVPVQKPIAVSLNGENVPLTAGVITRNGQNFVPLRSLFDKLGAEIGFDGTSKLAAVTRTDPSLPALKISVSAKNGQTTLNGQAVTLANKPFTVNGTLYLPLRFISEKLGAKVEWLPKEERITIMLK</sequence>
<feature type="domain" description="Copper amine oxidase-like N-terminal" evidence="2">
    <location>
        <begin position="387"/>
        <end position="498"/>
    </location>
</feature>
<keyword evidence="1" id="KW-0732">Signal</keyword>
<gene>
    <name evidence="3" type="ORF">PGRAT_11500</name>
</gene>
<dbReference type="Pfam" id="PF07833">
    <property type="entry name" value="Cu_amine_oxidN1"/>
    <property type="match status" value="1"/>
</dbReference>
<dbReference type="Gene3D" id="3.30.457.10">
    <property type="entry name" value="Copper amine oxidase-like, N-terminal domain"/>
    <property type="match status" value="1"/>
</dbReference>
<feature type="signal peptide" evidence="1">
    <location>
        <begin position="1"/>
        <end position="24"/>
    </location>
</feature>
<dbReference type="AlphaFoldDB" id="A0A089M321"/>
<dbReference type="KEGG" id="pgm:PGRAT_11500"/>
<dbReference type="HOGENOM" id="CLU_544951_0_0_9"/>
<dbReference type="SUPFAM" id="SSF50985">
    <property type="entry name" value="RCC1/BLIP-II"/>
    <property type="match status" value="1"/>
</dbReference>
<dbReference type="InterPro" id="IPR009091">
    <property type="entry name" value="RCC1/BLIP-II"/>
</dbReference>
<dbReference type="Gene3D" id="2.130.10.30">
    <property type="entry name" value="Regulator of chromosome condensation 1/beta-lactamase-inhibitor protein II"/>
    <property type="match status" value="2"/>
</dbReference>
<dbReference type="STRING" id="189425.PGRAT_11500"/>
<reference evidence="3 4" key="1">
    <citation type="submission" date="2014-08" db="EMBL/GenBank/DDBJ databases">
        <title>Comparative genomics of the Paenibacillus odorifer group.</title>
        <authorList>
            <person name="den Bakker H.C."/>
            <person name="Tsai Y.-C."/>
            <person name="Martin N."/>
            <person name="Korlach J."/>
            <person name="Wiedmann M."/>
        </authorList>
    </citation>
    <scope>NUCLEOTIDE SEQUENCE [LARGE SCALE GENOMIC DNA]</scope>
    <source>
        <strain evidence="3 4">DSM 15220</strain>
    </source>
</reference>
<dbReference type="Proteomes" id="UP000029500">
    <property type="component" value="Chromosome"/>
</dbReference>
<keyword evidence="4" id="KW-1185">Reference proteome</keyword>